<dbReference type="PANTHER" id="PTHR22970">
    <property type="entry name" value="AT-RICH INTERACTIVE DOMAIN-CONTAINING PROTEIN 2"/>
    <property type="match status" value="1"/>
</dbReference>
<evidence type="ECO:0000313" key="8">
    <source>
        <dbReference type="Proteomes" id="UP001218218"/>
    </source>
</evidence>
<feature type="compositionally biased region" description="Polar residues" evidence="5">
    <location>
        <begin position="501"/>
        <end position="516"/>
    </location>
</feature>
<organism evidence="7 8">
    <name type="scientific">Mycena albidolilacea</name>
    <dbReference type="NCBI Taxonomy" id="1033008"/>
    <lineage>
        <taxon>Eukaryota</taxon>
        <taxon>Fungi</taxon>
        <taxon>Dikarya</taxon>
        <taxon>Basidiomycota</taxon>
        <taxon>Agaricomycotina</taxon>
        <taxon>Agaricomycetes</taxon>
        <taxon>Agaricomycetidae</taxon>
        <taxon>Agaricales</taxon>
        <taxon>Marasmiineae</taxon>
        <taxon>Mycenaceae</taxon>
        <taxon>Mycena</taxon>
    </lineage>
</organism>
<dbReference type="AlphaFoldDB" id="A0AAD7AKZ8"/>
<accession>A0AAD7AKZ8</accession>
<dbReference type="GO" id="GO:0006325">
    <property type="term" value="P:chromatin organization"/>
    <property type="evidence" value="ECO:0007669"/>
    <property type="project" value="UniProtKB-KW"/>
</dbReference>
<gene>
    <name evidence="7" type="ORF">DFH08DRAFT_733420</name>
</gene>
<dbReference type="InterPro" id="IPR016024">
    <property type="entry name" value="ARM-type_fold"/>
</dbReference>
<dbReference type="PROSITE" id="PS51526">
    <property type="entry name" value="RFX_DBD"/>
    <property type="match status" value="1"/>
</dbReference>
<proteinExistence type="predicted"/>
<evidence type="ECO:0000256" key="5">
    <source>
        <dbReference type="SAM" id="MobiDB-lite"/>
    </source>
</evidence>
<evidence type="ECO:0000256" key="1">
    <source>
        <dbReference type="ARBA" id="ARBA00022853"/>
    </source>
</evidence>
<name>A0AAD7AKZ8_9AGAR</name>
<dbReference type="EMBL" id="JARIHO010000005">
    <property type="protein sequence ID" value="KAJ7361564.1"/>
    <property type="molecule type" value="Genomic_DNA"/>
</dbReference>
<evidence type="ECO:0000256" key="3">
    <source>
        <dbReference type="ARBA" id="ARBA00023163"/>
    </source>
</evidence>
<evidence type="ECO:0000256" key="2">
    <source>
        <dbReference type="ARBA" id="ARBA00023015"/>
    </source>
</evidence>
<evidence type="ECO:0000313" key="7">
    <source>
        <dbReference type="EMBL" id="KAJ7361564.1"/>
    </source>
</evidence>
<dbReference type="SUPFAM" id="SSF48371">
    <property type="entry name" value="ARM repeat"/>
    <property type="match status" value="1"/>
</dbReference>
<dbReference type="Proteomes" id="UP001218218">
    <property type="component" value="Unassembled WGS sequence"/>
</dbReference>
<dbReference type="GO" id="GO:0016586">
    <property type="term" value="C:RSC-type complex"/>
    <property type="evidence" value="ECO:0007669"/>
    <property type="project" value="TreeGrafter"/>
</dbReference>
<reference evidence="7" key="1">
    <citation type="submission" date="2023-03" db="EMBL/GenBank/DDBJ databases">
        <title>Massive genome expansion in bonnet fungi (Mycena s.s.) driven by repeated elements and novel gene families across ecological guilds.</title>
        <authorList>
            <consortium name="Lawrence Berkeley National Laboratory"/>
            <person name="Harder C.B."/>
            <person name="Miyauchi S."/>
            <person name="Viragh M."/>
            <person name="Kuo A."/>
            <person name="Thoen E."/>
            <person name="Andreopoulos B."/>
            <person name="Lu D."/>
            <person name="Skrede I."/>
            <person name="Drula E."/>
            <person name="Henrissat B."/>
            <person name="Morin E."/>
            <person name="Kohler A."/>
            <person name="Barry K."/>
            <person name="LaButti K."/>
            <person name="Morin E."/>
            <person name="Salamov A."/>
            <person name="Lipzen A."/>
            <person name="Mereny Z."/>
            <person name="Hegedus B."/>
            <person name="Baldrian P."/>
            <person name="Stursova M."/>
            <person name="Weitz H."/>
            <person name="Taylor A."/>
            <person name="Grigoriev I.V."/>
            <person name="Nagy L.G."/>
            <person name="Martin F."/>
            <person name="Kauserud H."/>
        </authorList>
    </citation>
    <scope>NUCLEOTIDE SEQUENCE</scope>
    <source>
        <strain evidence="7">CBHHK002</strain>
    </source>
</reference>
<evidence type="ECO:0000256" key="4">
    <source>
        <dbReference type="ARBA" id="ARBA00023242"/>
    </source>
</evidence>
<dbReference type="GO" id="GO:0006355">
    <property type="term" value="P:regulation of DNA-templated transcription"/>
    <property type="evidence" value="ECO:0007669"/>
    <property type="project" value="InterPro"/>
</dbReference>
<keyword evidence="1" id="KW-0156">Chromatin regulator</keyword>
<sequence>MSAYAPNRNAGGANYYRGHAAPQPPVQRSATTIIDGYERWYTETVPNNRMTLSLRSGIHQEVSWALDRLCRLCHNEQFLLRTIPGLIDALFEWPEWYVNEGYRELAEIQSLFSPSPELDVKRRHALESLFVLRNAALHETNTQELLYHPHSIALIFNALDKLNHDLDEHAEFLLNIVEFFHSISPRYILAPNLVQTTWNPIPPLAHIAGSSSNRSLILAALATLTVILSNPPNTSQLSPNSPALTATLRYLPLFIDQPLVDACLNYLYTHLSHPIMAKTFLLHPEMPSVVRLLVSLILHEQVEETAIIDITGLVHTTPAVAQPIREHELTDEERDGLLIQAEPQRCFNWMKLMFVAKPDGELTQVDFWNLYKDAFFPYSNEHPLLVASDVIKNVSIVFPSAQAMVLQGDVQKFIVRGVDRRREPVATERFKCLWNKSMCAAPAFTDPGHLFDHILDHIAATDESECPCLWSSCTQPSLPKAALRPHILTHISSPQPLPKHPSQSDTITLPSANSPYPINDPTSRPPPPSRSTIISFKQPTVDPPSTSLTALLCIRILFRASFTSSEAAPRADGDHFGFPGLVEGADEQEVESRDEMSMDKEREGEIRGRKAFVGARYLMEGVRIRDESLMGWITEMVDAGIFGAH</sequence>
<keyword evidence="3" id="KW-0804">Transcription</keyword>
<feature type="domain" description="RFX-type winged-helix" evidence="6">
    <location>
        <begin position="346"/>
        <end position="422"/>
    </location>
</feature>
<dbReference type="PANTHER" id="PTHR22970:SF14">
    <property type="entry name" value="AT-RICH INTERACTIVE DOMAIN-CONTAINING PROTEIN 2"/>
    <property type="match status" value="1"/>
</dbReference>
<dbReference type="InterPro" id="IPR003150">
    <property type="entry name" value="DNA-bd_RFX"/>
</dbReference>
<keyword evidence="2" id="KW-0805">Transcription regulation</keyword>
<feature type="region of interest" description="Disordered" evidence="5">
    <location>
        <begin position="491"/>
        <end position="540"/>
    </location>
</feature>
<dbReference type="InterPro" id="IPR052406">
    <property type="entry name" value="Chromatin_Remodeling_Comp"/>
</dbReference>
<keyword evidence="8" id="KW-1185">Reference proteome</keyword>
<keyword evidence="4" id="KW-0539">Nucleus</keyword>
<comment type="caution">
    <text evidence="7">The sequence shown here is derived from an EMBL/GenBank/DDBJ whole genome shotgun (WGS) entry which is preliminary data.</text>
</comment>
<protein>
    <recommendedName>
        <fullName evidence="6">RFX-type winged-helix domain-containing protein</fullName>
    </recommendedName>
</protein>
<evidence type="ECO:0000259" key="6">
    <source>
        <dbReference type="PROSITE" id="PS51526"/>
    </source>
</evidence>
<dbReference type="GO" id="GO:0003677">
    <property type="term" value="F:DNA binding"/>
    <property type="evidence" value="ECO:0007669"/>
    <property type="project" value="InterPro"/>
</dbReference>